<dbReference type="EMBL" id="GBRH01237370">
    <property type="protein sequence ID" value="JAD60525.1"/>
    <property type="molecule type" value="Transcribed_RNA"/>
</dbReference>
<dbReference type="AlphaFoldDB" id="A0A0A9BH15"/>
<accession>A0A0A9BH15</accession>
<evidence type="ECO:0000313" key="1">
    <source>
        <dbReference type="EMBL" id="JAD60525.1"/>
    </source>
</evidence>
<sequence>MHVWVFAKKLTNKKVKL</sequence>
<name>A0A0A9BH15_ARUDO</name>
<protein>
    <submittedName>
        <fullName evidence="1">Uncharacterized protein</fullName>
    </submittedName>
</protein>
<organism evidence="1">
    <name type="scientific">Arundo donax</name>
    <name type="common">Giant reed</name>
    <name type="synonym">Donax arundinaceus</name>
    <dbReference type="NCBI Taxonomy" id="35708"/>
    <lineage>
        <taxon>Eukaryota</taxon>
        <taxon>Viridiplantae</taxon>
        <taxon>Streptophyta</taxon>
        <taxon>Embryophyta</taxon>
        <taxon>Tracheophyta</taxon>
        <taxon>Spermatophyta</taxon>
        <taxon>Magnoliopsida</taxon>
        <taxon>Liliopsida</taxon>
        <taxon>Poales</taxon>
        <taxon>Poaceae</taxon>
        <taxon>PACMAD clade</taxon>
        <taxon>Arundinoideae</taxon>
        <taxon>Arundineae</taxon>
        <taxon>Arundo</taxon>
    </lineage>
</organism>
<reference evidence="1" key="2">
    <citation type="journal article" date="2015" name="Data Brief">
        <title>Shoot transcriptome of the giant reed, Arundo donax.</title>
        <authorList>
            <person name="Barrero R.A."/>
            <person name="Guerrero F.D."/>
            <person name="Moolhuijzen P."/>
            <person name="Goolsby J.A."/>
            <person name="Tidwell J."/>
            <person name="Bellgard S.E."/>
            <person name="Bellgard M.I."/>
        </authorList>
    </citation>
    <scope>NUCLEOTIDE SEQUENCE</scope>
    <source>
        <tissue evidence="1">Shoot tissue taken approximately 20 cm above the soil surface</tissue>
    </source>
</reference>
<reference evidence="1" key="1">
    <citation type="submission" date="2014-09" db="EMBL/GenBank/DDBJ databases">
        <authorList>
            <person name="Magalhaes I.L.F."/>
            <person name="Oliveira U."/>
            <person name="Santos F.R."/>
            <person name="Vidigal T.H.D.A."/>
            <person name="Brescovit A.D."/>
            <person name="Santos A.J."/>
        </authorList>
    </citation>
    <scope>NUCLEOTIDE SEQUENCE</scope>
    <source>
        <tissue evidence="1">Shoot tissue taken approximately 20 cm above the soil surface</tissue>
    </source>
</reference>
<proteinExistence type="predicted"/>